<dbReference type="OrthoDB" id="128382at2759"/>
<comment type="caution">
    <text evidence="1">The sequence shown here is derived from an EMBL/GenBank/DDBJ whole genome shotgun (WGS) entry which is preliminary data.</text>
</comment>
<sequence length="175" mass="19875">MDMLNSLDWKCSDDGAIFKTYMEEMRIFKFLIGLSDSLDEVRGRILSVKPLSSIQEVVSEVRREESRKKVMLIFDSVLTSGEVLALAARGNPNNPPDGDDCDELSRLKEYLATEFEIKNLGPLKYFLGMEVAKSGKCGIFVTQRKYTHDLLFETDIAFAVSAVSQFMYDHLQKNI</sequence>
<keyword evidence="2" id="KW-1185">Reference proteome</keyword>
<reference evidence="2" key="1">
    <citation type="journal article" date="2019" name="Gigascience">
        <title>De novo genome assembly of the endangered Acer yangbiense, a plant species with extremely small populations endemic to Yunnan Province, China.</title>
        <authorList>
            <person name="Yang J."/>
            <person name="Wariss H.M."/>
            <person name="Tao L."/>
            <person name="Zhang R."/>
            <person name="Yun Q."/>
            <person name="Hollingsworth P."/>
            <person name="Dao Z."/>
            <person name="Luo G."/>
            <person name="Guo H."/>
            <person name="Ma Y."/>
            <person name="Sun W."/>
        </authorList>
    </citation>
    <scope>NUCLEOTIDE SEQUENCE [LARGE SCALE GENOMIC DNA]</scope>
    <source>
        <strain evidence="2">cv. Malutang</strain>
    </source>
</reference>
<organism evidence="1 2">
    <name type="scientific">Acer yangbiense</name>
    <dbReference type="NCBI Taxonomy" id="1000413"/>
    <lineage>
        <taxon>Eukaryota</taxon>
        <taxon>Viridiplantae</taxon>
        <taxon>Streptophyta</taxon>
        <taxon>Embryophyta</taxon>
        <taxon>Tracheophyta</taxon>
        <taxon>Spermatophyta</taxon>
        <taxon>Magnoliopsida</taxon>
        <taxon>eudicotyledons</taxon>
        <taxon>Gunneridae</taxon>
        <taxon>Pentapetalae</taxon>
        <taxon>rosids</taxon>
        <taxon>malvids</taxon>
        <taxon>Sapindales</taxon>
        <taxon>Sapindaceae</taxon>
        <taxon>Hippocastanoideae</taxon>
        <taxon>Acereae</taxon>
        <taxon>Acer</taxon>
    </lineage>
</organism>
<gene>
    <name evidence="1" type="ORF">EZV62_007333</name>
</gene>
<dbReference type="PANTHER" id="PTHR34222">
    <property type="entry name" value="GAG_PRE-INTEGRS DOMAIN-CONTAINING PROTEIN"/>
    <property type="match status" value="1"/>
</dbReference>
<accession>A0A5C7IAA0</accession>
<dbReference type="AlphaFoldDB" id="A0A5C7IAA0"/>
<dbReference type="Proteomes" id="UP000323000">
    <property type="component" value="Chromosome 3"/>
</dbReference>
<evidence type="ECO:0000313" key="1">
    <source>
        <dbReference type="EMBL" id="TXG66058.1"/>
    </source>
</evidence>
<dbReference type="PANTHER" id="PTHR34222:SF40">
    <property type="match status" value="1"/>
</dbReference>
<protein>
    <recommendedName>
        <fullName evidence="3">Reverse transcriptase Ty1/copia-type domain-containing protein</fullName>
    </recommendedName>
</protein>
<evidence type="ECO:0000313" key="2">
    <source>
        <dbReference type="Proteomes" id="UP000323000"/>
    </source>
</evidence>
<dbReference type="EMBL" id="VAHF01000003">
    <property type="protein sequence ID" value="TXG66058.1"/>
    <property type="molecule type" value="Genomic_DNA"/>
</dbReference>
<evidence type="ECO:0008006" key="3">
    <source>
        <dbReference type="Google" id="ProtNLM"/>
    </source>
</evidence>
<name>A0A5C7IAA0_9ROSI</name>
<proteinExistence type="predicted"/>